<keyword evidence="4 5" id="KW-0472">Membrane</keyword>
<comment type="caution">
    <text evidence="6">The sequence shown here is derived from an EMBL/GenBank/DDBJ whole genome shotgun (WGS) entry which is preliminary data.</text>
</comment>
<accession>A0ABR1HU17</accession>
<dbReference type="PANTHER" id="PTHR48022">
    <property type="entry name" value="PLASTIDIC GLUCOSE TRANSPORTER 4"/>
    <property type="match status" value="1"/>
</dbReference>
<name>A0ABR1HU17_9HYPO</name>
<dbReference type="Gene3D" id="1.20.1250.20">
    <property type="entry name" value="MFS general substrate transporter like domains"/>
    <property type="match status" value="1"/>
</dbReference>
<dbReference type="Proteomes" id="UP001498421">
    <property type="component" value="Unassembled WGS sequence"/>
</dbReference>
<protein>
    <recommendedName>
        <fullName evidence="8">Major facilitator superfamily (MFS) profile domain-containing protein</fullName>
    </recommendedName>
</protein>
<sequence length="134" mass="14443">MKSPLLEIFSLCHLSLRKFGTDTPNGREIPTQTQQILNAATYGGIFLPAFTTGFISDIWGNRKVIFVGCLLCIAFATAIMMIFGGKLISTVGYGMGHALAPMFVAEIAPDDIRGFCLILVNAMIVLGQWACAPV</sequence>
<organism evidence="6 7">
    <name type="scientific">Neonectria magnoliae</name>
    <dbReference type="NCBI Taxonomy" id="2732573"/>
    <lineage>
        <taxon>Eukaryota</taxon>
        <taxon>Fungi</taxon>
        <taxon>Dikarya</taxon>
        <taxon>Ascomycota</taxon>
        <taxon>Pezizomycotina</taxon>
        <taxon>Sordariomycetes</taxon>
        <taxon>Hypocreomycetidae</taxon>
        <taxon>Hypocreales</taxon>
        <taxon>Nectriaceae</taxon>
        <taxon>Neonectria</taxon>
    </lineage>
</organism>
<evidence type="ECO:0000256" key="3">
    <source>
        <dbReference type="ARBA" id="ARBA00022989"/>
    </source>
</evidence>
<keyword evidence="2 5" id="KW-0812">Transmembrane</keyword>
<dbReference type="InterPro" id="IPR050360">
    <property type="entry name" value="MFS_Sugar_Transporters"/>
</dbReference>
<keyword evidence="3 5" id="KW-1133">Transmembrane helix</keyword>
<dbReference type="InterPro" id="IPR005828">
    <property type="entry name" value="MFS_sugar_transport-like"/>
</dbReference>
<dbReference type="SUPFAM" id="SSF103473">
    <property type="entry name" value="MFS general substrate transporter"/>
    <property type="match status" value="1"/>
</dbReference>
<evidence type="ECO:0000256" key="5">
    <source>
        <dbReference type="SAM" id="Phobius"/>
    </source>
</evidence>
<proteinExistence type="predicted"/>
<evidence type="ECO:0000256" key="2">
    <source>
        <dbReference type="ARBA" id="ARBA00022692"/>
    </source>
</evidence>
<evidence type="ECO:0000256" key="4">
    <source>
        <dbReference type="ARBA" id="ARBA00023136"/>
    </source>
</evidence>
<evidence type="ECO:0000313" key="7">
    <source>
        <dbReference type="Proteomes" id="UP001498421"/>
    </source>
</evidence>
<dbReference type="EMBL" id="JAZAVK010000092">
    <property type="protein sequence ID" value="KAK7424203.1"/>
    <property type="molecule type" value="Genomic_DNA"/>
</dbReference>
<keyword evidence="7" id="KW-1185">Reference proteome</keyword>
<evidence type="ECO:0000313" key="6">
    <source>
        <dbReference type="EMBL" id="KAK7424203.1"/>
    </source>
</evidence>
<comment type="subcellular location">
    <subcellularLocation>
        <location evidence="1">Membrane</location>
        <topology evidence="1">Multi-pass membrane protein</topology>
    </subcellularLocation>
</comment>
<gene>
    <name evidence="6" type="ORF">QQZ08_008691</name>
</gene>
<dbReference type="PANTHER" id="PTHR48022:SF2">
    <property type="entry name" value="PLASTIDIC GLUCOSE TRANSPORTER 4"/>
    <property type="match status" value="1"/>
</dbReference>
<dbReference type="InterPro" id="IPR036259">
    <property type="entry name" value="MFS_trans_sf"/>
</dbReference>
<evidence type="ECO:0000256" key="1">
    <source>
        <dbReference type="ARBA" id="ARBA00004141"/>
    </source>
</evidence>
<evidence type="ECO:0008006" key="8">
    <source>
        <dbReference type="Google" id="ProtNLM"/>
    </source>
</evidence>
<feature type="transmembrane region" description="Helical" evidence="5">
    <location>
        <begin position="64"/>
        <end position="83"/>
    </location>
</feature>
<dbReference type="Pfam" id="PF00083">
    <property type="entry name" value="Sugar_tr"/>
    <property type="match status" value="1"/>
</dbReference>
<reference evidence="6 7" key="1">
    <citation type="journal article" date="2025" name="Microbiol. Resour. Announc.">
        <title>Draft genome sequences for Neonectria magnoliae and Neonectria punicea, canker pathogens of Liriodendron tulipifera and Acer saccharum in West Virginia.</title>
        <authorList>
            <person name="Petronek H.M."/>
            <person name="Kasson M.T."/>
            <person name="Metheny A.M."/>
            <person name="Stauder C.M."/>
            <person name="Lovett B."/>
            <person name="Lynch S.C."/>
            <person name="Garnas J.R."/>
            <person name="Kasson L.R."/>
            <person name="Stajich J.E."/>
        </authorList>
    </citation>
    <scope>NUCLEOTIDE SEQUENCE [LARGE SCALE GENOMIC DNA]</scope>
    <source>
        <strain evidence="6 7">NRRL 64651</strain>
    </source>
</reference>